<name>A0ABQ1V0P1_9NOCA</name>
<comment type="caution">
    <text evidence="2">The sequence shown here is derived from an EMBL/GenBank/DDBJ whole genome shotgun (WGS) entry which is preliminary data.</text>
</comment>
<sequence>MITPDTTPGASRKTRILARLFDIRNIIAALIGIYGILLVLAGLMPDAFGTREHQPRDANRVDMAAGTDANTWVGLIMVAVAAVFVIWALWRPLVSDADADGEQKATMS</sequence>
<feature type="transmembrane region" description="Helical" evidence="1">
    <location>
        <begin position="69"/>
        <end position="90"/>
    </location>
</feature>
<feature type="transmembrane region" description="Helical" evidence="1">
    <location>
        <begin position="26"/>
        <end position="48"/>
    </location>
</feature>
<gene>
    <name evidence="2" type="ORF">GCM10007298_30890</name>
</gene>
<evidence type="ECO:0000313" key="3">
    <source>
        <dbReference type="Proteomes" id="UP000632454"/>
    </source>
</evidence>
<organism evidence="2 3">
    <name type="scientific">Williamsia phyllosphaerae</name>
    <dbReference type="NCBI Taxonomy" id="885042"/>
    <lineage>
        <taxon>Bacteria</taxon>
        <taxon>Bacillati</taxon>
        <taxon>Actinomycetota</taxon>
        <taxon>Actinomycetes</taxon>
        <taxon>Mycobacteriales</taxon>
        <taxon>Nocardiaceae</taxon>
        <taxon>Williamsia</taxon>
    </lineage>
</organism>
<keyword evidence="3" id="KW-1185">Reference proteome</keyword>
<accession>A0ABQ1V0P1</accession>
<reference evidence="3" key="1">
    <citation type="journal article" date="2019" name="Int. J. Syst. Evol. Microbiol.">
        <title>The Global Catalogue of Microorganisms (GCM) 10K type strain sequencing project: providing services to taxonomists for standard genome sequencing and annotation.</title>
        <authorList>
            <consortium name="The Broad Institute Genomics Platform"/>
            <consortium name="The Broad Institute Genome Sequencing Center for Infectious Disease"/>
            <person name="Wu L."/>
            <person name="Ma J."/>
        </authorList>
    </citation>
    <scope>NUCLEOTIDE SEQUENCE [LARGE SCALE GENOMIC DNA]</scope>
    <source>
        <strain evidence="3">CCM 7855</strain>
    </source>
</reference>
<dbReference type="RefSeq" id="WP_188490847.1">
    <property type="nucleotide sequence ID" value="NZ_BMCS01000002.1"/>
</dbReference>
<proteinExistence type="predicted"/>
<protein>
    <submittedName>
        <fullName evidence="2">Uncharacterized protein</fullName>
    </submittedName>
</protein>
<keyword evidence="1" id="KW-0472">Membrane</keyword>
<dbReference type="EMBL" id="BMCS01000002">
    <property type="protein sequence ID" value="GGF32812.1"/>
    <property type="molecule type" value="Genomic_DNA"/>
</dbReference>
<keyword evidence="1" id="KW-0812">Transmembrane</keyword>
<evidence type="ECO:0000313" key="2">
    <source>
        <dbReference type="EMBL" id="GGF32812.1"/>
    </source>
</evidence>
<dbReference type="Proteomes" id="UP000632454">
    <property type="component" value="Unassembled WGS sequence"/>
</dbReference>
<evidence type="ECO:0000256" key="1">
    <source>
        <dbReference type="SAM" id="Phobius"/>
    </source>
</evidence>
<keyword evidence="1" id="KW-1133">Transmembrane helix</keyword>